<sequence>MRRFLPFARFSSRRAGPPVRQCTALSAVLSRWGEVGYPMCELGEEHGGEHAQFCRDDDASGGAVWFRWGGLGGWLVRLPWCGVAGGADGDACMLFRGHPGAHSWNVTDPTMEAVRLDLERRFPELRREPAAHPGREGRTGRRGPR</sequence>
<dbReference type="Proteomes" id="UP000095349">
    <property type="component" value="Chromosome"/>
</dbReference>
<feature type="region of interest" description="Disordered" evidence="1">
    <location>
        <begin position="124"/>
        <end position="145"/>
    </location>
</feature>
<protein>
    <submittedName>
        <fullName evidence="2">Uncharacterized protein</fullName>
    </submittedName>
</protein>
<accession>A0A1D8FZS5</accession>
<dbReference type="EMBL" id="CP017316">
    <property type="protein sequence ID" value="AOT58663.1"/>
    <property type="molecule type" value="Genomic_DNA"/>
</dbReference>
<feature type="compositionally biased region" description="Basic and acidic residues" evidence="1">
    <location>
        <begin position="124"/>
        <end position="139"/>
    </location>
</feature>
<proteinExistence type="predicted"/>
<dbReference type="PATRIC" id="fig|285473.5.peg.1536"/>
<organism evidence="2 3">
    <name type="scientific">Streptomyces rubrolavendulae</name>
    <dbReference type="NCBI Taxonomy" id="285473"/>
    <lineage>
        <taxon>Bacteria</taxon>
        <taxon>Bacillati</taxon>
        <taxon>Actinomycetota</taxon>
        <taxon>Actinomycetes</taxon>
        <taxon>Kitasatosporales</taxon>
        <taxon>Streptomycetaceae</taxon>
        <taxon>Streptomyces</taxon>
    </lineage>
</organism>
<dbReference type="KEGG" id="srn:A4G23_01478"/>
<evidence type="ECO:0000313" key="2">
    <source>
        <dbReference type="EMBL" id="AOT58663.1"/>
    </source>
</evidence>
<dbReference type="STRING" id="285473.A4G23_01478"/>
<evidence type="ECO:0000313" key="3">
    <source>
        <dbReference type="Proteomes" id="UP000095349"/>
    </source>
</evidence>
<dbReference type="AlphaFoldDB" id="A0A1D8FZS5"/>
<reference evidence="2 3" key="1">
    <citation type="submission" date="2016-09" db="EMBL/GenBank/DDBJ databases">
        <title>Streptomyces rubrolavendulae MJM4426 Genome sequencing and assembly.</title>
        <authorList>
            <person name="Kim J.-G."/>
        </authorList>
    </citation>
    <scope>NUCLEOTIDE SEQUENCE [LARGE SCALE GENOMIC DNA]</scope>
    <source>
        <strain evidence="2 3">MJM4426</strain>
    </source>
</reference>
<evidence type="ECO:0000256" key="1">
    <source>
        <dbReference type="SAM" id="MobiDB-lite"/>
    </source>
</evidence>
<gene>
    <name evidence="2" type="ORF">A4G23_01478</name>
</gene>
<keyword evidence="3" id="KW-1185">Reference proteome</keyword>
<dbReference type="RefSeq" id="WP_069976165.1">
    <property type="nucleotide sequence ID" value="NZ_CP017316.1"/>
</dbReference>
<name>A0A1D8FZS5_9ACTN</name>